<proteinExistence type="predicted"/>
<sequence length="130" mass="14305">MKHKLQNQRGETIVEVIVSFMLLLMFTAMFVVSLRYARAMSQKAETLRETAYAFCAGLYPQEKQTPAWQTEKTGQSFTFSAGAGAGAFTVDGVELDQVETQAEVSENGGTPTTETHTFHRYAKEAGEATP</sequence>
<name>A0A943DCN1_9FIRM</name>
<evidence type="ECO:0000313" key="4">
    <source>
        <dbReference type="Proteomes" id="UP000759273"/>
    </source>
</evidence>
<evidence type="ECO:0000256" key="1">
    <source>
        <dbReference type="SAM" id="MobiDB-lite"/>
    </source>
</evidence>
<evidence type="ECO:0000313" key="3">
    <source>
        <dbReference type="EMBL" id="MBS5333308.1"/>
    </source>
</evidence>
<feature type="compositionally biased region" description="Polar residues" evidence="1">
    <location>
        <begin position="100"/>
        <end position="115"/>
    </location>
</feature>
<dbReference type="EMBL" id="JAGZGG010000037">
    <property type="protein sequence ID" value="MBS5333308.1"/>
    <property type="molecule type" value="Genomic_DNA"/>
</dbReference>
<dbReference type="Proteomes" id="UP000759273">
    <property type="component" value="Unassembled WGS sequence"/>
</dbReference>
<protein>
    <submittedName>
        <fullName evidence="3">Uncharacterized protein</fullName>
    </submittedName>
</protein>
<accession>A0A943DCN1</accession>
<evidence type="ECO:0000256" key="2">
    <source>
        <dbReference type="SAM" id="Phobius"/>
    </source>
</evidence>
<reference evidence="3" key="1">
    <citation type="submission" date="2021-02" db="EMBL/GenBank/DDBJ databases">
        <title>Infant gut strain persistence is associated with maternal origin, phylogeny, and functional potential including surface adhesion and iron acquisition.</title>
        <authorList>
            <person name="Lou Y.C."/>
        </authorList>
    </citation>
    <scope>NUCLEOTIDE SEQUENCE</scope>
    <source>
        <strain evidence="3">L3_101_000M1_dasL3_101_000M1_concoct_87</strain>
    </source>
</reference>
<keyword evidence="2" id="KW-0812">Transmembrane</keyword>
<feature type="compositionally biased region" description="Basic and acidic residues" evidence="1">
    <location>
        <begin position="121"/>
        <end position="130"/>
    </location>
</feature>
<gene>
    <name evidence="3" type="ORF">KHY36_12370</name>
</gene>
<dbReference type="AlphaFoldDB" id="A0A943DCN1"/>
<comment type="caution">
    <text evidence="3">The sequence shown here is derived from an EMBL/GenBank/DDBJ whole genome shotgun (WGS) entry which is preliminary data.</text>
</comment>
<feature type="region of interest" description="Disordered" evidence="1">
    <location>
        <begin position="100"/>
        <end position="130"/>
    </location>
</feature>
<organism evidence="3 4">
    <name type="scientific">Subdoligranulum variabile</name>
    <dbReference type="NCBI Taxonomy" id="214851"/>
    <lineage>
        <taxon>Bacteria</taxon>
        <taxon>Bacillati</taxon>
        <taxon>Bacillota</taxon>
        <taxon>Clostridia</taxon>
        <taxon>Eubacteriales</taxon>
        <taxon>Oscillospiraceae</taxon>
        <taxon>Subdoligranulum</taxon>
    </lineage>
</organism>
<feature type="transmembrane region" description="Helical" evidence="2">
    <location>
        <begin position="12"/>
        <end position="34"/>
    </location>
</feature>
<keyword evidence="2" id="KW-0472">Membrane</keyword>
<keyword evidence="2" id="KW-1133">Transmembrane helix</keyword>